<feature type="signal peptide" evidence="1">
    <location>
        <begin position="1"/>
        <end position="21"/>
    </location>
</feature>
<reference evidence="3" key="1">
    <citation type="journal article" date="2019" name="Int. J. Syst. Evol. Microbiol.">
        <title>The Global Catalogue of Microorganisms (GCM) 10K type strain sequencing project: providing services to taxonomists for standard genome sequencing and annotation.</title>
        <authorList>
            <consortium name="The Broad Institute Genomics Platform"/>
            <consortium name="The Broad Institute Genome Sequencing Center for Infectious Disease"/>
            <person name="Wu L."/>
            <person name="Ma J."/>
        </authorList>
    </citation>
    <scope>NUCLEOTIDE SEQUENCE [LARGE SCALE GENOMIC DNA]</scope>
    <source>
        <strain evidence="3">CGMCC 4.7367</strain>
    </source>
</reference>
<keyword evidence="1" id="KW-0732">Signal</keyword>
<feature type="chain" id="PRO_5046729810" description="Tachylectin" evidence="1">
    <location>
        <begin position="22"/>
        <end position="652"/>
    </location>
</feature>
<name>A0ABQ3MR43_9PSEU</name>
<evidence type="ECO:0000313" key="3">
    <source>
        <dbReference type="Proteomes" id="UP000605568"/>
    </source>
</evidence>
<evidence type="ECO:0000256" key="1">
    <source>
        <dbReference type="SAM" id="SignalP"/>
    </source>
</evidence>
<dbReference type="RefSeq" id="WP_191300335.1">
    <property type="nucleotide sequence ID" value="NZ_BNAR01000006.1"/>
</dbReference>
<dbReference type="Proteomes" id="UP000605568">
    <property type="component" value="Unassembled WGS sequence"/>
</dbReference>
<accession>A0ABQ3MR43</accession>
<dbReference type="SUPFAM" id="SSF89372">
    <property type="entry name" value="Fucose-specific lectin"/>
    <property type="match status" value="1"/>
</dbReference>
<dbReference type="Gene3D" id="2.115.10.10">
    <property type="entry name" value="Tachylectin 2"/>
    <property type="match status" value="2"/>
</dbReference>
<comment type="caution">
    <text evidence="2">The sequence shown here is derived from an EMBL/GenBank/DDBJ whole genome shotgun (WGS) entry which is preliminary data.</text>
</comment>
<evidence type="ECO:0008006" key="4">
    <source>
        <dbReference type="Google" id="ProtNLM"/>
    </source>
</evidence>
<dbReference type="EMBL" id="BNAR01000006">
    <property type="protein sequence ID" value="GHH44359.1"/>
    <property type="molecule type" value="Genomic_DNA"/>
</dbReference>
<proteinExistence type="predicted"/>
<organism evidence="2 3">
    <name type="scientific">Lentzea cavernae</name>
    <dbReference type="NCBI Taxonomy" id="2020703"/>
    <lineage>
        <taxon>Bacteria</taxon>
        <taxon>Bacillati</taxon>
        <taxon>Actinomycetota</taxon>
        <taxon>Actinomycetes</taxon>
        <taxon>Pseudonocardiales</taxon>
        <taxon>Pseudonocardiaceae</taxon>
        <taxon>Lentzea</taxon>
    </lineage>
</organism>
<evidence type="ECO:0000313" key="2">
    <source>
        <dbReference type="EMBL" id="GHH44359.1"/>
    </source>
</evidence>
<protein>
    <recommendedName>
        <fullName evidence="4">Tachylectin</fullName>
    </recommendedName>
</protein>
<sequence length="652" mass="69746">MSKKLRSLCLAAALAASAATAVTTGAGTASAGLCGPVSNIFTMQADGDLWLYQHSAPGSGAATWAGARQVGSGWGGKTFAGPDGWLFNITTGGDLRRLRYNGSGWDTMPGGGQYDTIGTGWDKFVQIAGRGKITVDSDGSIYTLEGGALRWWFFDQRQRAWAPGSGRVIDIGWDRFDTIAASGQGGLKGRDDTGVLHHFRYDRVSERFALYETWQHRLTWKSGTKLFSAGGDVFYTVRPGTGELVWNDYSEYSDDGWRTSTGSVIGTDWGTDLDVTATTTDCRQTGYWVPRNPVVEDQGAMPVAYVNPRGAAHLMRVEPDNRVTDLRDSGLGHWIAEPFGPDYTGISNVVPGPVAGTETFGTTQRPSGDVQVHTLGLDGSWQSLPSLKGAMRVAPALVRRPNGTLVVYAMGDHASDRGPWEGQLYYREQLPNGDFLAWKRFSSGLVTETPSVISRGTEVTIAVRTSGNMNSWYRTGTSGVPHEMGRLPYVVGPRPKLVQDAQSRILLVDVGFRPGAGAGLGAFVLREKADRTGFEDTWTFLPDLPGASDAESRQVDAVVLPNGALAVSLTAGGEVYVTTSKGAADGTEFHPWQQVSAEGLELGFSEPTSMRVETGALHVVGVTSSGSYWRFAASVPQDAGAPLTFSAGTQLA</sequence>
<keyword evidence="3" id="KW-1185">Reference proteome</keyword>
<gene>
    <name evidence="2" type="ORF">GCM10017774_43790</name>
</gene>